<dbReference type="GO" id="GO:0005886">
    <property type="term" value="C:plasma membrane"/>
    <property type="evidence" value="ECO:0007669"/>
    <property type="project" value="UniProtKB-SubCell"/>
</dbReference>
<feature type="transmembrane region" description="Helical" evidence="10">
    <location>
        <begin position="34"/>
        <end position="52"/>
    </location>
</feature>
<comment type="similarity">
    <text evidence="2">Belongs to the PIEZO (TC 1.A.75) family.</text>
</comment>
<dbReference type="InterPro" id="IPR031805">
    <property type="entry name" value="Piezo_TM25-28"/>
</dbReference>
<dbReference type="OrthoDB" id="303066at2759"/>
<feature type="transmembrane region" description="Helical" evidence="10">
    <location>
        <begin position="692"/>
        <end position="711"/>
    </location>
</feature>
<dbReference type="InterPro" id="IPR056768">
    <property type="entry name" value="THU_Piezo"/>
</dbReference>
<sequence length="1392" mass="163994">MVVIIIVLRMDGYAIMYSVWLCLLLILRRSILRWIWIVFVVFVAFSLIWQFLMSIGPPPNLCIEYEWETRTRYWTIAQDFWFLVDNYRSPPSRKLIGESILLIMASQQMVSFWLEIKNSRNKIDYDGGSNNYIIHQFEDPDFVNPVVDFTTYTTSYLDVAKRIFFNMSYWGCMWIIFLGSVNRVNIFSIVYLCYVFLYLWHGINIYYKPLTTILKSWNQLIIQNVLIICLKAVLQVPGCFYMPDIPMQYCGLIGMVGIGCIRNFEYTDYFNKLDEGKTMCRASKQEMSYVVWDAVIFFILMIQRRVFRSYNFFHIINDAKAQHLLSARGALLLDEMHEMRIKEMKDDENRVRDAVKMKLTKLLYKKMDIQGEFFKNSVITHKMAIRSGDYYMYEETEGEIKLKDELKPKEEKETKGRDKVRHIMITLFADMITSNMRIAVKKYWNTRKEEKEQIEEVAEEDEEEEEEEEEGYGTTLLLSMIWRTIYLFRFTWAIIDIIIVTATEFFETYTKRYVMVCAKLDKEKRLLKEQTDYDVGVRIEGWWLPRASFEGLIRQPLPEPKKSPKEMSTSDLPNILKLLKAFWIIIVARSDLLCYFCVILNQVMLCQLITIPLSCMVYMWGMLSNPRPSKTFWIIMIGYVELVVLIKWLFQYNVMPGNNLLNFKEEVDPMEPLETSNPFFPSKFMGLYHMDFYYLWEMFTVMAILIHRHYLMRIGLWTTLTTSVTASSCDGYYAMREGALVRTTRVPGEAGRDKVYTIRSSRASILDNILSSVKFILMRYASSVQQFKQRLLLHVHQEAYDHYAVMFWFDFLAFITVATMYPDFFEYDAQETVWTYLSTSVVPVHYVMVVFIHFVAILVDRAIYLKKGVVMKLIFHNMYTVFVHFWLFVLLPHYIDGRVAIEKAAITAYYIFRCIYLLISAQQIRIGYPSRIWGFSFCHGFGLWNYIEIRIYLLCPFLFELRSSLDWMLTETTMSIFDWFKMEDIYASVYKVKCLRALEKEYGSPPGVQKKAIYKYMYGITLSLFFIILIWFPLLVYSWGREAGQSHLPSFASLQFQIGNMEPIYDNPAHVYKLHESAFEYMKQVYNAYDTPKQFFYGYDHADVGVLTFSTGGNIWMLRPQEEKIMLKVINSAHPVTVTMTCTVWLSNGENQKELTVSVHNRLFAYSRNRKYLSDVMEFDREFDGALTVRYLLPKFLKVEQTGSITILDNLMLPESSGLEASGRRNVTFVARLSSEGLGRMWWEVTENVGDENYKNFLEQMPYGSLSQDYIVIFTFNDKVVHAFFNILTGGSIITFYSVFLFVVHGWSRQVISGRFSMIWLYEAPQADILYSMCNEVYICREAKMWDLEEIAAGRVFFAMKSDNTAIKLSRFHGNPYNPTTDKRLPSVTRRS</sequence>
<feature type="domain" description="Piezo non-specific cation channel cap" evidence="11">
    <location>
        <begin position="1074"/>
        <end position="1357"/>
    </location>
</feature>
<evidence type="ECO:0008006" key="17">
    <source>
        <dbReference type="Google" id="ProtNLM"/>
    </source>
</evidence>
<evidence type="ECO:0000259" key="11">
    <source>
        <dbReference type="Pfam" id="PF12166"/>
    </source>
</evidence>
<evidence type="ECO:0000256" key="5">
    <source>
        <dbReference type="ARBA" id="ARBA00022692"/>
    </source>
</evidence>
<keyword evidence="6 10" id="KW-1133">Transmembrane helix</keyword>
<keyword evidence="8 10" id="KW-0472">Membrane</keyword>
<evidence type="ECO:0000259" key="14">
    <source>
        <dbReference type="Pfam" id="PF24874"/>
    </source>
</evidence>
<evidence type="ECO:0000256" key="4">
    <source>
        <dbReference type="ARBA" id="ARBA00022475"/>
    </source>
</evidence>
<keyword evidence="5 10" id="KW-0812">Transmembrane</keyword>
<dbReference type="GO" id="GO:0008381">
    <property type="term" value="F:mechanosensitive monoatomic ion channel activity"/>
    <property type="evidence" value="ECO:0007669"/>
    <property type="project" value="InterPro"/>
</dbReference>
<dbReference type="Pfam" id="PF15917">
    <property type="entry name" value="Piezo_TM25-28"/>
    <property type="match status" value="1"/>
</dbReference>
<dbReference type="InterPro" id="IPR031334">
    <property type="entry name" value="Piezo_cap_dom"/>
</dbReference>
<dbReference type="Proteomes" id="UP000410492">
    <property type="component" value="Unassembled WGS sequence"/>
</dbReference>
<dbReference type="Pfam" id="PF12166">
    <property type="entry name" value="Piezo_cap"/>
    <property type="match status" value="1"/>
</dbReference>
<feature type="transmembrane region" description="Helical" evidence="10">
    <location>
        <begin position="632"/>
        <end position="650"/>
    </location>
</feature>
<proteinExistence type="inferred from homology"/>
<dbReference type="PANTHER" id="PTHR47049">
    <property type="entry name" value="PIEZO-TYPE MECHANOSENSITIVE ION CHANNEL HOMOLOG"/>
    <property type="match status" value="1"/>
</dbReference>
<evidence type="ECO:0000256" key="8">
    <source>
        <dbReference type="ARBA" id="ARBA00023136"/>
    </source>
</evidence>
<gene>
    <name evidence="15" type="ORF">CALMAC_LOCUS17579</name>
</gene>
<evidence type="ECO:0000256" key="1">
    <source>
        <dbReference type="ARBA" id="ARBA00004651"/>
    </source>
</evidence>
<dbReference type="InterPro" id="IPR056770">
    <property type="entry name" value="Piezo_THU9_anchor"/>
</dbReference>
<evidence type="ECO:0000313" key="16">
    <source>
        <dbReference type="Proteomes" id="UP000410492"/>
    </source>
</evidence>
<feature type="domain" description="Piezo transmembrane helical unit" evidence="13">
    <location>
        <begin position="588"/>
        <end position="718"/>
    </location>
</feature>
<dbReference type="InterPro" id="IPR027272">
    <property type="entry name" value="Piezo"/>
</dbReference>
<feature type="domain" description="Piezo THU9 and anchor" evidence="14">
    <location>
        <begin position="801"/>
        <end position="1038"/>
    </location>
</feature>
<evidence type="ECO:0000256" key="9">
    <source>
        <dbReference type="ARBA" id="ARBA00023303"/>
    </source>
</evidence>
<comment type="subcellular location">
    <subcellularLocation>
        <location evidence="1">Cell membrane</location>
        <topology evidence="1">Multi-pass membrane protein</topology>
    </subcellularLocation>
</comment>
<feature type="transmembrane region" description="Helical" evidence="10">
    <location>
        <begin position="876"/>
        <end position="895"/>
    </location>
</feature>
<evidence type="ECO:0000256" key="7">
    <source>
        <dbReference type="ARBA" id="ARBA00023065"/>
    </source>
</evidence>
<evidence type="ECO:0000256" key="3">
    <source>
        <dbReference type="ARBA" id="ARBA00022448"/>
    </source>
</evidence>
<feature type="transmembrane region" description="Helical" evidence="10">
    <location>
        <begin position="1283"/>
        <end position="1308"/>
    </location>
</feature>
<feature type="transmembrane region" description="Helical" evidence="10">
    <location>
        <begin position="901"/>
        <end position="919"/>
    </location>
</feature>
<evidence type="ECO:0000313" key="15">
    <source>
        <dbReference type="EMBL" id="VEN59622.1"/>
    </source>
</evidence>
<dbReference type="EMBL" id="CAACVG010012099">
    <property type="protein sequence ID" value="VEN59622.1"/>
    <property type="molecule type" value="Genomic_DNA"/>
</dbReference>
<feature type="transmembrane region" description="Helical" evidence="10">
    <location>
        <begin position="599"/>
        <end position="620"/>
    </location>
</feature>
<keyword evidence="7" id="KW-0406">Ion transport</keyword>
<feature type="transmembrane region" description="Helical" evidence="10">
    <location>
        <begin position="171"/>
        <end position="200"/>
    </location>
</feature>
<keyword evidence="3" id="KW-0813">Transport</keyword>
<organism evidence="15 16">
    <name type="scientific">Callosobruchus maculatus</name>
    <name type="common">Southern cowpea weevil</name>
    <name type="synonym">Pulse bruchid</name>
    <dbReference type="NCBI Taxonomy" id="64391"/>
    <lineage>
        <taxon>Eukaryota</taxon>
        <taxon>Metazoa</taxon>
        <taxon>Ecdysozoa</taxon>
        <taxon>Arthropoda</taxon>
        <taxon>Hexapoda</taxon>
        <taxon>Insecta</taxon>
        <taxon>Pterygota</taxon>
        <taxon>Neoptera</taxon>
        <taxon>Endopterygota</taxon>
        <taxon>Coleoptera</taxon>
        <taxon>Polyphaga</taxon>
        <taxon>Cucujiformia</taxon>
        <taxon>Chrysomeloidea</taxon>
        <taxon>Chrysomelidae</taxon>
        <taxon>Bruchinae</taxon>
        <taxon>Bruchini</taxon>
        <taxon>Callosobruchus</taxon>
    </lineage>
</organism>
<keyword evidence="16" id="KW-1185">Reference proteome</keyword>
<accession>A0A653DJD1</accession>
<evidence type="ECO:0000256" key="6">
    <source>
        <dbReference type="ARBA" id="ARBA00022989"/>
    </source>
</evidence>
<name>A0A653DJD1_CALMS</name>
<dbReference type="Pfam" id="PF23188">
    <property type="entry name" value="THU_Piezo1"/>
    <property type="match status" value="1"/>
</dbReference>
<dbReference type="PANTHER" id="PTHR47049:SF2">
    <property type="entry name" value="PIEZO-TYPE MECHANOSENSITIVE ION CHANNEL HOMOLOG"/>
    <property type="match status" value="1"/>
</dbReference>
<feature type="domain" description="Piezo TM25-28" evidence="12">
    <location>
        <begin position="143"/>
        <end position="422"/>
    </location>
</feature>
<feature type="transmembrane region" description="Helical" evidence="10">
    <location>
        <begin position="6"/>
        <end position="27"/>
    </location>
</feature>
<protein>
    <recommendedName>
        <fullName evidence="17">Piezo non-specific cation channel R-Ras-binding domain-containing protein</fullName>
    </recommendedName>
</protein>
<dbReference type="Pfam" id="PF24874">
    <property type="entry name" value="Piezo_THU9_anchor"/>
    <property type="match status" value="1"/>
</dbReference>
<feature type="transmembrane region" description="Helical" evidence="10">
    <location>
        <begin position="287"/>
        <end position="307"/>
    </location>
</feature>
<feature type="transmembrane region" description="Helical" evidence="10">
    <location>
        <begin position="844"/>
        <end position="864"/>
    </location>
</feature>
<reference evidence="15 16" key="1">
    <citation type="submission" date="2019-01" db="EMBL/GenBank/DDBJ databases">
        <authorList>
            <person name="Sayadi A."/>
        </authorList>
    </citation>
    <scope>NUCLEOTIDE SEQUENCE [LARGE SCALE GENOMIC DNA]</scope>
</reference>
<feature type="transmembrane region" description="Helical" evidence="10">
    <location>
        <begin position="803"/>
        <end position="824"/>
    </location>
</feature>
<evidence type="ECO:0000256" key="2">
    <source>
        <dbReference type="ARBA" id="ARBA00007821"/>
    </source>
</evidence>
<keyword evidence="4" id="KW-1003">Cell membrane</keyword>
<keyword evidence="9" id="KW-0407">Ion channel</keyword>
<feature type="transmembrane region" description="Helical" evidence="10">
    <location>
        <begin position="1016"/>
        <end position="1040"/>
    </location>
</feature>
<evidence type="ECO:0000259" key="13">
    <source>
        <dbReference type="Pfam" id="PF23188"/>
    </source>
</evidence>
<evidence type="ECO:0000256" key="10">
    <source>
        <dbReference type="SAM" id="Phobius"/>
    </source>
</evidence>
<evidence type="ECO:0000259" key="12">
    <source>
        <dbReference type="Pfam" id="PF15917"/>
    </source>
</evidence>
<feature type="transmembrane region" description="Helical" evidence="10">
    <location>
        <begin position="220"/>
        <end position="242"/>
    </location>
</feature>